<gene>
    <name evidence="1" type="ORF">DDW13_09015</name>
</gene>
<dbReference type="Proteomes" id="UP000245638">
    <property type="component" value="Unassembled WGS sequence"/>
</dbReference>
<dbReference type="EMBL" id="QEFD01000234">
    <property type="protein sequence ID" value="PVU74093.1"/>
    <property type="molecule type" value="Genomic_DNA"/>
</dbReference>
<reference evidence="1 2" key="1">
    <citation type="journal article" date="2015" name="Appl. Environ. Microbiol.">
        <title>Nanoarchaeota, Their Sulfolobales Host, and Nanoarchaeota Virus Distribution across Yellowstone National Park Hot Springs.</title>
        <authorList>
            <person name="Munson-McGee J.H."/>
            <person name="Field E.K."/>
            <person name="Bateson M."/>
            <person name="Rooney C."/>
            <person name="Stepanauskas R."/>
            <person name="Young M.J."/>
        </authorList>
    </citation>
    <scope>NUCLEOTIDE SEQUENCE [LARGE SCALE GENOMIC DNA]</scope>
    <source>
        <strain evidence="1">SCGC AC-742_N10</strain>
    </source>
</reference>
<accession>A0A2T9X1W4</accession>
<organism evidence="1 2">
    <name type="scientific">Acidianus hospitalis</name>
    <dbReference type="NCBI Taxonomy" id="563177"/>
    <lineage>
        <taxon>Archaea</taxon>
        <taxon>Thermoproteota</taxon>
        <taxon>Thermoprotei</taxon>
        <taxon>Sulfolobales</taxon>
        <taxon>Sulfolobaceae</taxon>
        <taxon>Acidianus</taxon>
    </lineage>
</organism>
<comment type="caution">
    <text evidence="1">The sequence shown here is derived from an EMBL/GenBank/DDBJ whole genome shotgun (WGS) entry which is preliminary data.</text>
</comment>
<proteinExistence type="predicted"/>
<name>A0A2T9X1W4_9CREN</name>
<evidence type="ECO:0000313" key="2">
    <source>
        <dbReference type="Proteomes" id="UP000245638"/>
    </source>
</evidence>
<dbReference type="AlphaFoldDB" id="A0A2T9X1W4"/>
<evidence type="ECO:0000313" key="1">
    <source>
        <dbReference type="EMBL" id="PVU74093.1"/>
    </source>
</evidence>
<protein>
    <submittedName>
        <fullName evidence="1">Uncharacterized protein</fullName>
    </submittedName>
</protein>
<sequence length="234" mass="26707">MELIDTKKLLEGYKLKDGDSVIIDSDSLSIIKYFHGLKKINLIADDNFIFEALEIAGFLRERQVEISVNNFPPSYEPKLVRHKKLEFPITRSKGKGLTWKVSGVDFLPGDFVLGKDFPVSDERTGILGYLVNKKAVVIFDKSNGDYIEGKIVGKLDGDEEYLVRPNKWLTDLVVFKATFKKGKAIVDKKLLFCRPLGSVFLPLNRRDVYNVLLKLKIRSSGYPVECYDYKDSWS</sequence>